<dbReference type="SMART" id="SM00260">
    <property type="entry name" value="CheW"/>
    <property type="match status" value="1"/>
</dbReference>
<dbReference type="Pfam" id="PF01584">
    <property type="entry name" value="CheW"/>
    <property type="match status" value="1"/>
</dbReference>
<dbReference type="Gene3D" id="2.30.30.40">
    <property type="entry name" value="SH3 Domains"/>
    <property type="match status" value="1"/>
</dbReference>
<dbReference type="PROSITE" id="PS50851">
    <property type="entry name" value="CHEW"/>
    <property type="match status" value="1"/>
</dbReference>
<protein>
    <submittedName>
        <fullName evidence="2">Chemotaxis protein CheW</fullName>
    </submittedName>
</protein>
<dbReference type="PANTHER" id="PTHR22617:SF43">
    <property type="entry name" value="PROTEIN PILI"/>
    <property type="match status" value="1"/>
</dbReference>
<accession>A0ABX0MQG8</accession>
<feature type="domain" description="CheW-like" evidence="1">
    <location>
        <begin position="1"/>
        <end position="141"/>
    </location>
</feature>
<dbReference type="EMBL" id="WHJF01000069">
    <property type="protein sequence ID" value="NHZ65010.1"/>
    <property type="molecule type" value="Genomic_DNA"/>
</dbReference>
<dbReference type="PANTHER" id="PTHR22617">
    <property type="entry name" value="CHEMOTAXIS SENSOR HISTIDINE KINASE-RELATED"/>
    <property type="match status" value="1"/>
</dbReference>
<dbReference type="Proteomes" id="UP000610594">
    <property type="component" value="Unassembled WGS sequence"/>
</dbReference>
<gene>
    <name evidence="2" type="ORF">F1735_22370</name>
</gene>
<reference evidence="2 3" key="1">
    <citation type="submission" date="2019-10" db="EMBL/GenBank/DDBJ databases">
        <title>Taxonomy of Antarctic Massilia spp.: description of Massilia rubra sp. nov., Massilia aquatica sp. nov., Massilia mucilaginosa sp. nov., Massilia frigida sp. nov. isolated from streams, lakes and regoliths.</title>
        <authorList>
            <person name="Holochova P."/>
            <person name="Sedlacek I."/>
            <person name="Kralova S."/>
            <person name="Maslanova I."/>
            <person name="Busse H.-J."/>
            <person name="Stankova E."/>
            <person name="Vrbovska V."/>
            <person name="Kovarovic V."/>
            <person name="Bartak M."/>
            <person name="Svec P."/>
            <person name="Pantucek R."/>
        </authorList>
    </citation>
    <scope>NUCLEOTIDE SEQUENCE [LARGE SCALE GENOMIC DNA]</scope>
    <source>
        <strain evidence="2 3">CCM 8694</strain>
    </source>
</reference>
<sequence>MKVMVFHIGADRYALPLWAVARVVPAAALKAIPLAPAWVAGLLDLHGEAVPVIDLSSLAGVPPAQLWYDSRIILVDYPAGAGATRPLGLLAEHVVGVDSVDGAALLDPGVGGAPFLGQVAASAAGMLQLLSVEQLLAPDVRALLFQDAGAAS</sequence>
<name>A0ABX0MQG8_9BURK</name>
<evidence type="ECO:0000313" key="2">
    <source>
        <dbReference type="EMBL" id="NHZ65010.1"/>
    </source>
</evidence>
<comment type="caution">
    <text evidence="2">The sequence shown here is derived from an EMBL/GenBank/DDBJ whole genome shotgun (WGS) entry which is preliminary data.</text>
</comment>
<dbReference type="RefSeq" id="WP_167238997.1">
    <property type="nucleotide sequence ID" value="NZ_WHJF01000069.1"/>
</dbReference>
<dbReference type="Gene3D" id="2.40.50.180">
    <property type="entry name" value="CheA-289, Domain 4"/>
    <property type="match status" value="1"/>
</dbReference>
<dbReference type="InterPro" id="IPR036061">
    <property type="entry name" value="CheW-like_dom_sf"/>
</dbReference>
<proteinExistence type="predicted"/>
<dbReference type="SUPFAM" id="SSF50341">
    <property type="entry name" value="CheW-like"/>
    <property type="match status" value="1"/>
</dbReference>
<evidence type="ECO:0000313" key="3">
    <source>
        <dbReference type="Proteomes" id="UP000610594"/>
    </source>
</evidence>
<keyword evidence="3" id="KW-1185">Reference proteome</keyword>
<organism evidence="2 3">
    <name type="scientific">Massilia genomosp. 1</name>
    <dbReference type="NCBI Taxonomy" id="2609280"/>
    <lineage>
        <taxon>Bacteria</taxon>
        <taxon>Pseudomonadati</taxon>
        <taxon>Pseudomonadota</taxon>
        <taxon>Betaproteobacteria</taxon>
        <taxon>Burkholderiales</taxon>
        <taxon>Oxalobacteraceae</taxon>
        <taxon>Telluria group</taxon>
        <taxon>Massilia</taxon>
    </lineage>
</organism>
<dbReference type="InterPro" id="IPR002545">
    <property type="entry name" value="CheW-lke_dom"/>
</dbReference>
<dbReference type="InterPro" id="IPR039315">
    <property type="entry name" value="CheW"/>
</dbReference>
<evidence type="ECO:0000259" key="1">
    <source>
        <dbReference type="PROSITE" id="PS50851"/>
    </source>
</evidence>